<proteinExistence type="predicted"/>
<dbReference type="Proteomes" id="UP000593765">
    <property type="component" value="Chromosome"/>
</dbReference>
<name>A0A7M2WTU9_9BACT</name>
<keyword evidence="3" id="KW-1185">Reference proteome</keyword>
<protein>
    <submittedName>
        <fullName evidence="2">Uncharacterized protein</fullName>
    </submittedName>
</protein>
<gene>
    <name evidence="2" type="ORF">IPV69_22350</name>
</gene>
<dbReference type="AlphaFoldDB" id="A0A7M2WTU9"/>
<evidence type="ECO:0000313" key="2">
    <source>
        <dbReference type="EMBL" id="QOV88938.1"/>
    </source>
</evidence>
<accession>A0A7M2WTU9</accession>
<dbReference type="RefSeq" id="WP_206291948.1">
    <property type="nucleotide sequence ID" value="NZ_CP063458.1"/>
</dbReference>
<organism evidence="2 3">
    <name type="scientific">Humisphaera borealis</name>
    <dbReference type="NCBI Taxonomy" id="2807512"/>
    <lineage>
        <taxon>Bacteria</taxon>
        <taxon>Pseudomonadati</taxon>
        <taxon>Planctomycetota</taxon>
        <taxon>Phycisphaerae</taxon>
        <taxon>Tepidisphaerales</taxon>
        <taxon>Tepidisphaeraceae</taxon>
        <taxon>Humisphaera</taxon>
    </lineage>
</organism>
<sequence length="50" mass="5158">MANRPDKVPSGKASTKAAGNKKEKVTTNGPLSGRFSRNEGTARSVAAKGK</sequence>
<dbReference type="KEGG" id="hbs:IPV69_22350"/>
<evidence type="ECO:0000256" key="1">
    <source>
        <dbReference type="SAM" id="MobiDB-lite"/>
    </source>
</evidence>
<reference evidence="2 3" key="1">
    <citation type="submission" date="2020-10" db="EMBL/GenBank/DDBJ databases">
        <title>Wide distribution of Phycisphaera-like planctomycetes from WD2101 soil group in peatlands and genome analysis of the first cultivated representative.</title>
        <authorList>
            <person name="Dedysh S.N."/>
            <person name="Beletsky A.V."/>
            <person name="Ivanova A."/>
            <person name="Kulichevskaya I.S."/>
            <person name="Suzina N.E."/>
            <person name="Philippov D.A."/>
            <person name="Rakitin A.L."/>
            <person name="Mardanov A.V."/>
            <person name="Ravin N.V."/>
        </authorList>
    </citation>
    <scope>NUCLEOTIDE SEQUENCE [LARGE SCALE GENOMIC DNA]</scope>
    <source>
        <strain evidence="2 3">M1803</strain>
    </source>
</reference>
<evidence type="ECO:0000313" key="3">
    <source>
        <dbReference type="Proteomes" id="UP000593765"/>
    </source>
</evidence>
<dbReference type="EMBL" id="CP063458">
    <property type="protein sequence ID" value="QOV88938.1"/>
    <property type="molecule type" value="Genomic_DNA"/>
</dbReference>
<feature type="region of interest" description="Disordered" evidence="1">
    <location>
        <begin position="1"/>
        <end position="50"/>
    </location>
</feature>